<feature type="signal peptide" evidence="1">
    <location>
        <begin position="1"/>
        <end position="32"/>
    </location>
</feature>
<dbReference type="RefSeq" id="WP_281894665.1">
    <property type="nucleotide sequence ID" value="NZ_BSDI01000008.1"/>
</dbReference>
<keyword evidence="1" id="KW-0732">Signal</keyword>
<protein>
    <recommendedName>
        <fullName evidence="4">Lipoprotein</fullName>
    </recommendedName>
</protein>
<feature type="chain" id="PRO_5046814930" description="Lipoprotein" evidence="1">
    <location>
        <begin position="33"/>
        <end position="185"/>
    </location>
</feature>
<proteinExistence type="predicted"/>
<keyword evidence="3" id="KW-1185">Reference proteome</keyword>
<sequence length="185" mass="19709">MSHPLVRPVISAAAALMTILALTLGTASPAQAAQPWPPAYCATGQFTGIETSIDEKQTALRGNVTPCAPSLGDSRFALVVFSPDPFSIAFAYSHLVVSYEPNGPTPFAGVFRTKPEGEVGVCAMRTLRDRIACVRVTFRDDGPATMEPIPTDDPLVMKPVFYVEDEAPEPDPHGFCGSCLELPVS</sequence>
<reference evidence="2" key="1">
    <citation type="submission" date="2022-12" db="EMBL/GenBank/DDBJ databases">
        <title>New Phytohabitans aurantiacus sp. RD004123 nov., an actinomycete isolated from soil.</title>
        <authorList>
            <person name="Triningsih D.W."/>
            <person name="Harunari E."/>
            <person name="Igarashi Y."/>
        </authorList>
    </citation>
    <scope>NUCLEOTIDE SEQUENCE</scope>
    <source>
        <strain evidence="2">RD004123</strain>
    </source>
</reference>
<accession>A0ABQ5QS82</accession>
<gene>
    <name evidence="2" type="ORF">Pa4123_23710</name>
</gene>
<comment type="caution">
    <text evidence="2">The sequence shown here is derived from an EMBL/GenBank/DDBJ whole genome shotgun (WGS) entry which is preliminary data.</text>
</comment>
<dbReference type="EMBL" id="BSDI01000008">
    <property type="protein sequence ID" value="GLH97097.1"/>
    <property type="molecule type" value="Genomic_DNA"/>
</dbReference>
<dbReference type="Proteomes" id="UP001144280">
    <property type="component" value="Unassembled WGS sequence"/>
</dbReference>
<evidence type="ECO:0000313" key="2">
    <source>
        <dbReference type="EMBL" id="GLH97097.1"/>
    </source>
</evidence>
<evidence type="ECO:0000256" key="1">
    <source>
        <dbReference type="SAM" id="SignalP"/>
    </source>
</evidence>
<organism evidence="2 3">
    <name type="scientific">Phytohabitans aurantiacus</name>
    <dbReference type="NCBI Taxonomy" id="3016789"/>
    <lineage>
        <taxon>Bacteria</taxon>
        <taxon>Bacillati</taxon>
        <taxon>Actinomycetota</taxon>
        <taxon>Actinomycetes</taxon>
        <taxon>Micromonosporales</taxon>
        <taxon>Micromonosporaceae</taxon>
    </lineage>
</organism>
<evidence type="ECO:0008006" key="4">
    <source>
        <dbReference type="Google" id="ProtNLM"/>
    </source>
</evidence>
<evidence type="ECO:0000313" key="3">
    <source>
        <dbReference type="Proteomes" id="UP001144280"/>
    </source>
</evidence>
<name>A0ABQ5QS82_9ACTN</name>